<dbReference type="InterPro" id="IPR004101">
    <property type="entry name" value="Mur_ligase_C"/>
</dbReference>
<dbReference type="GO" id="GO:0071555">
    <property type="term" value="P:cell wall organization"/>
    <property type="evidence" value="ECO:0007669"/>
    <property type="project" value="UniProtKB-KW"/>
</dbReference>
<comment type="pathway">
    <text evidence="2">Cell wall biogenesis; peptidoglycan biosynthesis.</text>
</comment>
<evidence type="ECO:0000313" key="6">
    <source>
        <dbReference type="Proteomes" id="UP000176651"/>
    </source>
</evidence>
<dbReference type="GO" id="GO:0016881">
    <property type="term" value="F:acid-amino acid ligase activity"/>
    <property type="evidence" value="ECO:0007669"/>
    <property type="project" value="InterPro"/>
</dbReference>
<dbReference type="GO" id="GO:0005737">
    <property type="term" value="C:cytoplasm"/>
    <property type="evidence" value="ECO:0007669"/>
    <property type="project" value="UniProtKB-SubCell"/>
</dbReference>
<dbReference type="STRING" id="1798535.A2V68_00710"/>
<dbReference type="GO" id="GO:0051301">
    <property type="term" value="P:cell division"/>
    <property type="evidence" value="ECO:0007669"/>
    <property type="project" value="UniProtKB-KW"/>
</dbReference>
<dbReference type="SUPFAM" id="SSF53244">
    <property type="entry name" value="MurD-like peptide ligases, peptide-binding domain"/>
    <property type="match status" value="1"/>
</dbReference>
<dbReference type="GO" id="GO:0005524">
    <property type="term" value="F:ATP binding"/>
    <property type="evidence" value="ECO:0007669"/>
    <property type="project" value="InterPro"/>
</dbReference>
<dbReference type="PANTHER" id="PTHR23135">
    <property type="entry name" value="MUR LIGASE FAMILY MEMBER"/>
    <property type="match status" value="1"/>
</dbReference>
<evidence type="ECO:0000256" key="1">
    <source>
        <dbReference type="ARBA" id="ARBA00005898"/>
    </source>
</evidence>
<dbReference type="EMBL" id="META01000003">
    <property type="protein sequence ID" value="OGB74272.1"/>
    <property type="molecule type" value="Genomic_DNA"/>
</dbReference>
<comment type="subcellular location">
    <subcellularLocation>
        <location evidence="2">Cytoplasm</location>
    </subcellularLocation>
</comment>
<keyword evidence="2" id="KW-0961">Cell wall biogenesis/degradation</keyword>
<keyword evidence="2" id="KW-0132">Cell division</keyword>
<feature type="domain" description="Mur ligase central" evidence="4">
    <location>
        <begin position="1"/>
        <end position="205"/>
    </location>
</feature>
<name>A0A1F4NTR3_UNCK3</name>
<organism evidence="5 6">
    <name type="scientific">candidate division Kazan bacterium RBG_13_50_9</name>
    <dbReference type="NCBI Taxonomy" id="1798535"/>
    <lineage>
        <taxon>Bacteria</taxon>
        <taxon>Bacteria division Kazan-3B-28</taxon>
    </lineage>
</organism>
<dbReference type="Gene3D" id="3.90.190.20">
    <property type="entry name" value="Mur ligase, C-terminal domain"/>
    <property type="match status" value="1"/>
</dbReference>
<sequence>MLAHILEASGARVGMATTINIWTGIRKWVNETKMTTLSPFALQGLLRQMANHRCKYAIIETTSHALAQHRTWGIFYDIAVFTNITHDHLDFHKDFTHYREAKSKLFRELAESLRKPHMAKIAIVNISDPESVHFSSFEADKKYYFGIDNIETALAPDSLVWAGGIHLGIEHTHFTLNTPTGSIDIKLKLPGRFNVYNALAAATAAYSVGVDLPTIGQGLESMWQIPGRMESVPNPLGLTIIIDYAHTPDGFQQVFEALRPTAEKKLLAVFGAAGDRDKTKRPTLGAIASSFADYIVLTEEDPASEHPQDIVNQILPGIDKNKFRTGDNLHIILDRAEAITHALKAAQPGDTVVLLAIGAQTAMEKACGKVPYNERETVERIITAMS</sequence>
<keyword evidence="2" id="KW-0133">Cell shape</keyword>
<keyword evidence="2" id="KW-0131">Cell cycle</keyword>
<dbReference type="PANTHER" id="PTHR23135:SF4">
    <property type="entry name" value="UDP-N-ACETYLMURAMOYL-L-ALANYL-D-GLUTAMATE--2,6-DIAMINOPIMELATE LIGASE MURE HOMOLOG, CHLOROPLASTIC"/>
    <property type="match status" value="1"/>
</dbReference>
<dbReference type="InterPro" id="IPR036565">
    <property type="entry name" value="Mur-like_cat_sf"/>
</dbReference>
<dbReference type="AlphaFoldDB" id="A0A1F4NTR3"/>
<dbReference type="InterPro" id="IPR036615">
    <property type="entry name" value="Mur_ligase_C_dom_sf"/>
</dbReference>
<reference evidence="5 6" key="1">
    <citation type="journal article" date="2016" name="Nat. Commun.">
        <title>Thousands of microbial genomes shed light on interconnected biogeochemical processes in an aquifer system.</title>
        <authorList>
            <person name="Anantharaman K."/>
            <person name="Brown C.T."/>
            <person name="Hug L.A."/>
            <person name="Sharon I."/>
            <person name="Castelle C.J."/>
            <person name="Probst A.J."/>
            <person name="Thomas B.C."/>
            <person name="Singh A."/>
            <person name="Wilkins M.J."/>
            <person name="Karaoz U."/>
            <person name="Brodie E.L."/>
            <person name="Williams K.H."/>
            <person name="Hubbard S.S."/>
            <person name="Banfield J.F."/>
        </authorList>
    </citation>
    <scope>NUCLEOTIDE SEQUENCE [LARGE SCALE GENOMIC DNA]</scope>
</reference>
<accession>A0A1F4NTR3</accession>
<dbReference type="Pfam" id="PF08245">
    <property type="entry name" value="Mur_ligase_M"/>
    <property type="match status" value="1"/>
</dbReference>
<gene>
    <name evidence="5" type="ORF">A2V68_00710</name>
</gene>
<proteinExistence type="inferred from homology"/>
<dbReference type="Proteomes" id="UP000176651">
    <property type="component" value="Unassembled WGS sequence"/>
</dbReference>
<evidence type="ECO:0000259" key="3">
    <source>
        <dbReference type="Pfam" id="PF02875"/>
    </source>
</evidence>
<evidence type="ECO:0008006" key="7">
    <source>
        <dbReference type="Google" id="ProtNLM"/>
    </source>
</evidence>
<dbReference type="InterPro" id="IPR005761">
    <property type="entry name" value="UDP-N-AcMur-Glu-dNH2Pim_ligase"/>
</dbReference>
<dbReference type="NCBIfam" id="TIGR01085">
    <property type="entry name" value="murE"/>
    <property type="match status" value="1"/>
</dbReference>
<dbReference type="InterPro" id="IPR013221">
    <property type="entry name" value="Mur_ligase_cen"/>
</dbReference>
<comment type="caution">
    <text evidence="5">The sequence shown here is derived from an EMBL/GenBank/DDBJ whole genome shotgun (WGS) entry which is preliminary data.</text>
</comment>
<dbReference type="GO" id="GO:0008360">
    <property type="term" value="P:regulation of cell shape"/>
    <property type="evidence" value="ECO:0007669"/>
    <property type="project" value="UniProtKB-KW"/>
</dbReference>
<dbReference type="Pfam" id="PF02875">
    <property type="entry name" value="Mur_ligase_C"/>
    <property type="match status" value="1"/>
</dbReference>
<protein>
    <recommendedName>
        <fullName evidence="7">UDP-N-acetylmuramoyl-L-alanyl-D-glutamate--2, 6-diaminopimelate ligase</fullName>
    </recommendedName>
</protein>
<dbReference type="Gene3D" id="3.40.1190.10">
    <property type="entry name" value="Mur-like, catalytic domain"/>
    <property type="match status" value="1"/>
</dbReference>
<evidence type="ECO:0000259" key="4">
    <source>
        <dbReference type="Pfam" id="PF08245"/>
    </source>
</evidence>
<comment type="similarity">
    <text evidence="1">Belongs to the MurCDEF family. MurE subfamily.</text>
</comment>
<keyword evidence="2" id="KW-0573">Peptidoglycan synthesis</keyword>
<feature type="domain" description="Mur ligase C-terminal" evidence="3">
    <location>
        <begin position="227"/>
        <end position="355"/>
    </location>
</feature>
<dbReference type="GO" id="GO:0009252">
    <property type="term" value="P:peptidoglycan biosynthetic process"/>
    <property type="evidence" value="ECO:0007669"/>
    <property type="project" value="UniProtKB-UniPathway"/>
</dbReference>
<dbReference type="UniPathway" id="UPA00219"/>
<evidence type="ECO:0000313" key="5">
    <source>
        <dbReference type="EMBL" id="OGB74272.1"/>
    </source>
</evidence>
<dbReference type="SUPFAM" id="SSF53623">
    <property type="entry name" value="MurD-like peptide ligases, catalytic domain"/>
    <property type="match status" value="1"/>
</dbReference>
<evidence type="ECO:0000256" key="2">
    <source>
        <dbReference type="RuleBase" id="RU004135"/>
    </source>
</evidence>